<feature type="non-terminal residue" evidence="12">
    <location>
        <position position="152"/>
    </location>
</feature>
<comment type="cofactor">
    <cofactor evidence="1">
        <name>heme b</name>
        <dbReference type="ChEBI" id="CHEBI:60344"/>
    </cofactor>
</comment>
<dbReference type="GO" id="GO:0046872">
    <property type="term" value="F:metal ion binding"/>
    <property type="evidence" value="ECO:0007669"/>
    <property type="project" value="UniProtKB-KW"/>
</dbReference>
<dbReference type="GO" id="GO:0140571">
    <property type="term" value="F:transmembrane ascorbate ferrireductase activity"/>
    <property type="evidence" value="ECO:0007669"/>
    <property type="project" value="UniProtKB-EC"/>
</dbReference>
<dbReference type="InterPro" id="IPR045150">
    <property type="entry name" value="CYB561D1/2"/>
</dbReference>
<name>A0A6S7KA76_PARCT</name>
<evidence type="ECO:0000313" key="13">
    <source>
        <dbReference type="Proteomes" id="UP001152795"/>
    </source>
</evidence>
<reference evidence="12" key="1">
    <citation type="submission" date="2020-04" db="EMBL/GenBank/DDBJ databases">
        <authorList>
            <person name="Alioto T."/>
            <person name="Alioto T."/>
            <person name="Gomez Garrido J."/>
        </authorList>
    </citation>
    <scope>NUCLEOTIDE SEQUENCE</scope>
    <source>
        <strain evidence="12">A484AB</strain>
    </source>
</reference>
<dbReference type="OrthoDB" id="2419613at2759"/>
<evidence type="ECO:0000256" key="1">
    <source>
        <dbReference type="ARBA" id="ARBA00001970"/>
    </source>
</evidence>
<keyword evidence="4" id="KW-0349">Heme</keyword>
<dbReference type="PANTHER" id="PTHR15422">
    <property type="entry name" value="OS05G0565100 PROTEIN"/>
    <property type="match status" value="1"/>
</dbReference>
<evidence type="ECO:0000256" key="3">
    <source>
        <dbReference type="ARBA" id="ARBA00022448"/>
    </source>
</evidence>
<keyword evidence="7" id="KW-0249">Electron transport</keyword>
<dbReference type="PANTHER" id="PTHR15422:SF24">
    <property type="entry name" value="DOMON RELATED DOMAIN-CONTAINING PROTEIN"/>
    <property type="match status" value="1"/>
</dbReference>
<organism evidence="12 13">
    <name type="scientific">Paramuricea clavata</name>
    <name type="common">Red gorgonian</name>
    <name type="synonym">Violescent sea-whip</name>
    <dbReference type="NCBI Taxonomy" id="317549"/>
    <lineage>
        <taxon>Eukaryota</taxon>
        <taxon>Metazoa</taxon>
        <taxon>Cnidaria</taxon>
        <taxon>Anthozoa</taxon>
        <taxon>Octocorallia</taxon>
        <taxon>Malacalcyonacea</taxon>
        <taxon>Plexauridae</taxon>
        <taxon>Paramuricea</taxon>
    </lineage>
</organism>
<keyword evidence="3" id="KW-0813">Transport</keyword>
<evidence type="ECO:0000256" key="5">
    <source>
        <dbReference type="ARBA" id="ARBA00022692"/>
    </source>
</evidence>
<proteinExistence type="predicted"/>
<evidence type="ECO:0000256" key="6">
    <source>
        <dbReference type="ARBA" id="ARBA00022723"/>
    </source>
</evidence>
<evidence type="ECO:0000256" key="8">
    <source>
        <dbReference type="ARBA" id="ARBA00022989"/>
    </source>
</evidence>
<protein>
    <recommendedName>
        <fullName evidence="11">ascorbate ferrireductase (transmembrane)</fullName>
        <ecNumber evidence="11">7.2.1.3</ecNumber>
    </recommendedName>
</protein>
<evidence type="ECO:0000256" key="4">
    <source>
        <dbReference type="ARBA" id="ARBA00022617"/>
    </source>
</evidence>
<evidence type="ECO:0000256" key="10">
    <source>
        <dbReference type="ARBA" id="ARBA00023136"/>
    </source>
</evidence>
<keyword evidence="6" id="KW-0479">Metal-binding</keyword>
<keyword evidence="13" id="KW-1185">Reference proteome</keyword>
<comment type="caution">
    <text evidence="12">The sequence shown here is derived from an EMBL/GenBank/DDBJ whole genome shotgun (WGS) entry which is preliminary data.</text>
</comment>
<dbReference type="PROSITE" id="PS50939">
    <property type="entry name" value="CYTOCHROME_B561"/>
    <property type="match status" value="1"/>
</dbReference>
<evidence type="ECO:0000256" key="9">
    <source>
        <dbReference type="ARBA" id="ARBA00023004"/>
    </source>
</evidence>
<dbReference type="GO" id="GO:0020037">
    <property type="term" value="F:heme binding"/>
    <property type="evidence" value="ECO:0007669"/>
    <property type="project" value="TreeGrafter"/>
</dbReference>
<keyword evidence="5" id="KW-0812">Transmembrane</keyword>
<dbReference type="CDD" id="cd08760">
    <property type="entry name" value="Cyt_b561_FRRS1_like"/>
    <property type="match status" value="1"/>
</dbReference>
<evidence type="ECO:0000313" key="12">
    <source>
        <dbReference type="EMBL" id="CAB4040568.1"/>
    </source>
</evidence>
<dbReference type="Proteomes" id="UP001152795">
    <property type="component" value="Unassembled WGS sequence"/>
</dbReference>
<dbReference type="Gene3D" id="1.20.120.1770">
    <property type="match status" value="1"/>
</dbReference>
<evidence type="ECO:0000256" key="7">
    <source>
        <dbReference type="ARBA" id="ARBA00022982"/>
    </source>
</evidence>
<dbReference type="GO" id="GO:0016020">
    <property type="term" value="C:membrane"/>
    <property type="evidence" value="ECO:0007669"/>
    <property type="project" value="UniProtKB-SubCell"/>
</dbReference>
<gene>
    <name evidence="12" type="ORF">PACLA_8A011626</name>
</gene>
<keyword evidence="9" id="KW-0408">Iron</keyword>
<accession>A0A6S7KA76</accession>
<sequence>VLGAILILAGTICGIISVPSHEHFKFVHSIFGYLLFVMVVQQPFNAMLRPQPTEQGFNCGRAFWEVWHKWSGRLVLLCGIINITLGLFLAVAPSLVWILWLAYVGLWVVIFIVAEVVKRPFEKELRRRARKPMVYDTTNPYRISRGQVNTAF</sequence>
<evidence type="ECO:0000256" key="2">
    <source>
        <dbReference type="ARBA" id="ARBA00004141"/>
    </source>
</evidence>
<dbReference type="GO" id="GO:0140575">
    <property type="term" value="F:transmembrane monodehydroascorbate reductase activity"/>
    <property type="evidence" value="ECO:0007669"/>
    <property type="project" value="InterPro"/>
</dbReference>
<evidence type="ECO:0000256" key="11">
    <source>
        <dbReference type="ARBA" id="ARBA00024225"/>
    </source>
</evidence>
<keyword evidence="10" id="KW-0472">Membrane</keyword>
<dbReference type="AlphaFoldDB" id="A0A6S7KA76"/>
<dbReference type="EC" id="7.2.1.3" evidence="11"/>
<comment type="subcellular location">
    <subcellularLocation>
        <location evidence="2">Membrane</location>
        <topology evidence="2">Multi-pass membrane protein</topology>
    </subcellularLocation>
</comment>
<keyword evidence="8" id="KW-1133">Transmembrane helix</keyword>
<dbReference type="InterPro" id="IPR006593">
    <property type="entry name" value="Cyt_b561/ferric_Rdtase_TM"/>
</dbReference>
<dbReference type="EMBL" id="CACRXK020026967">
    <property type="protein sequence ID" value="CAB4040568.1"/>
    <property type="molecule type" value="Genomic_DNA"/>
</dbReference>